<sequence length="88" mass="10110">MRTLLNKLKDIEQHVFGTAAPGDALVFDARIIIDQDLADDVALQKEAYAVIKRYGRQQLRAELETVHQQVFTQARHQSFKQKITALFK</sequence>
<accession>A0A929KX47</accession>
<name>A0A929KX47_9SPHI</name>
<protein>
    <submittedName>
        <fullName evidence="1">Uncharacterized protein</fullName>
    </submittedName>
</protein>
<evidence type="ECO:0000313" key="2">
    <source>
        <dbReference type="Proteomes" id="UP000622475"/>
    </source>
</evidence>
<dbReference type="RefSeq" id="WP_194112478.1">
    <property type="nucleotide sequence ID" value="NZ_JADFFL010000005.1"/>
</dbReference>
<evidence type="ECO:0000313" key="1">
    <source>
        <dbReference type="EMBL" id="MBE9663264.1"/>
    </source>
</evidence>
<gene>
    <name evidence="1" type="ORF">IRJ16_15355</name>
</gene>
<dbReference type="Proteomes" id="UP000622475">
    <property type="component" value="Unassembled WGS sequence"/>
</dbReference>
<reference evidence="1" key="1">
    <citation type="submission" date="2020-10" db="EMBL/GenBank/DDBJ databases">
        <title>Mucilaginibacter mali sp. nov., isolated from rhizosphere soil of apple orchard.</title>
        <authorList>
            <person name="Lee J.-S."/>
            <person name="Kim H.S."/>
            <person name="Kim J.-S."/>
        </authorList>
    </citation>
    <scope>NUCLEOTIDE SEQUENCE</scope>
    <source>
        <strain evidence="1">KCTC 22746</strain>
    </source>
</reference>
<dbReference type="AlphaFoldDB" id="A0A929KX47"/>
<proteinExistence type="predicted"/>
<keyword evidence="2" id="KW-1185">Reference proteome</keyword>
<dbReference type="EMBL" id="JADFFL010000005">
    <property type="protein sequence ID" value="MBE9663264.1"/>
    <property type="molecule type" value="Genomic_DNA"/>
</dbReference>
<organism evidence="1 2">
    <name type="scientific">Mucilaginibacter myungsuensis</name>
    <dbReference type="NCBI Taxonomy" id="649104"/>
    <lineage>
        <taxon>Bacteria</taxon>
        <taxon>Pseudomonadati</taxon>
        <taxon>Bacteroidota</taxon>
        <taxon>Sphingobacteriia</taxon>
        <taxon>Sphingobacteriales</taxon>
        <taxon>Sphingobacteriaceae</taxon>
        <taxon>Mucilaginibacter</taxon>
    </lineage>
</organism>
<comment type="caution">
    <text evidence="1">The sequence shown here is derived from an EMBL/GenBank/DDBJ whole genome shotgun (WGS) entry which is preliminary data.</text>
</comment>